<evidence type="ECO:0000259" key="11">
    <source>
        <dbReference type="Pfam" id="PF00137"/>
    </source>
</evidence>
<feature type="transmembrane region" description="Helical" evidence="10">
    <location>
        <begin position="100"/>
        <end position="121"/>
    </location>
</feature>
<reference evidence="13" key="1">
    <citation type="submission" date="2022-11" db="UniProtKB">
        <authorList>
            <consortium name="WormBaseParasite"/>
        </authorList>
    </citation>
    <scope>IDENTIFICATION</scope>
</reference>
<keyword evidence="5 10" id="KW-0375">Hydrogen ion transport</keyword>
<proteinExistence type="inferred from homology"/>
<evidence type="ECO:0000256" key="5">
    <source>
        <dbReference type="ARBA" id="ARBA00022781"/>
    </source>
</evidence>
<evidence type="ECO:0000256" key="9">
    <source>
        <dbReference type="ARBA" id="ARBA00046574"/>
    </source>
</evidence>
<dbReference type="CDD" id="cd18175">
    <property type="entry name" value="ATP-synt_Vo_c_ATP6C_rpt1"/>
    <property type="match status" value="1"/>
</dbReference>
<evidence type="ECO:0000313" key="13">
    <source>
        <dbReference type="WBParaSite" id="ACRNAN_scaffold220.g22687.t1"/>
    </source>
</evidence>
<dbReference type="SUPFAM" id="SSF81333">
    <property type="entry name" value="F1F0 ATP synthase subunit C"/>
    <property type="match status" value="2"/>
</dbReference>
<feature type="transmembrane region" description="Helical" evidence="10">
    <location>
        <begin position="142"/>
        <end position="164"/>
    </location>
</feature>
<comment type="subcellular location">
    <subcellularLocation>
        <location evidence="1">Membrane</location>
        <topology evidence="1">Multi-pass membrane protein</topology>
    </subcellularLocation>
    <subcellularLocation>
        <location evidence="10">Vacuole membrane</location>
        <topology evidence="10">Multi-pass membrane protein</topology>
    </subcellularLocation>
</comment>
<dbReference type="InterPro" id="IPR002379">
    <property type="entry name" value="ATPase_proteolipid_c-like_dom"/>
</dbReference>
<dbReference type="Proteomes" id="UP000887540">
    <property type="component" value="Unplaced"/>
</dbReference>
<dbReference type="CDD" id="cd18176">
    <property type="entry name" value="ATP-synt_Vo_c_ATP6C_rpt2"/>
    <property type="match status" value="1"/>
</dbReference>
<comment type="subunit">
    <text evidence="9">V-ATPase is a heteromultimeric enzyme made up of two complexes: the ATP-hydrolytic V1 complex and the proton translocation V0 complex. The V1 complex consists of three catalytic AB heterodimers that form a heterohexamer, three peripheral stalks each consisting of EG heterodimers, one central rotor including subunits D and F, and the regulatory subunits C and H. The proton translocation complex V0 consists of the proton transport subunit a, a ring of proteolipid subunits c9c'', rotary subunit d, subunits e and f, and the accessory subunits vah-19/Ac45 and vah-20/PRR.</text>
</comment>
<dbReference type="PRINTS" id="PR00122">
    <property type="entry name" value="VACATPASE"/>
</dbReference>
<dbReference type="Pfam" id="PF00137">
    <property type="entry name" value="ATP-synt_C"/>
    <property type="match status" value="2"/>
</dbReference>
<evidence type="ECO:0000256" key="2">
    <source>
        <dbReference type="ARBA" id="ARBA00007296"/>
    </source>
</evidence>
<keyword evidence="4 10" id="KW-0812">Transmembrane</keyword>
<evidence type="ECO:0000256" key="10">
    <source>
        <dbReference type="RuleBase" id="RU363060"/>
    </source>
</evidence>
<feature type="transmembrane region" description="Helical" evidence="10">
    <location>
        <begin position="63"/>
        <end position="88"/>
    </location>
</feature>
<evidence type="ECO:0000256" key="8">
    <source>
        <dbReference type="ARBA" id="ARBA00023136"/>
    </source>
</evidence>
<keyword evidence="7 10" id="KW-0406">Ion transport</keyword>
<keyword evidence="8 10" id="KW-0472">Membrane</keyword>
<evidence type="ECO:0000256" key="4">
    <source>
        <dbReference type="ARBA" id="ARBA00022692"/>
    </source>
</evidence>
<feature type="domain" description="V-ATPase proteolipid subunit C-like" evidence="11">
    <location>
        <begin position="103"/>
        <end position="162"/>
    </location>
</feature>
<comment type="function">
    <text evidence="10">Proton-conducting pore forming of the V0 complex of vacuolar(H+)-ATPase (V-ATPase), a multisubunit enzyme composed of a peripheral complex (V1) that hydrolyzes ATP and a membrane integral complex (V0) that translocates protons. V-ATPase is responsible for acidifying and maintaining the pH of intracellular compartments and in some cell types, is targeted to the plasma membrane, where it is responsible for acidifying the extracellular environment.</text>
</comment>
<keyword evidence="6 10" id="KW-1133">Transmembrane helix</keyword>
<evidence type="ECO:0000256" key="1">
    <source>
        <dbReference type="ARBA" id="ARBA00004141"/>
    </source>
</evidence>
<feature type="transmembrane region" description="Helical" evidence="10">
    <location>
        <begin position="20"/>
        <end position="42"/>
    </location>
</feature>
<dbReference type="InterPro" id="IPR011555">
    <property type="entry name" value="ATPase_proteolipid_su_C_euk"/>
</dbReference>
<evidence type="ECO:0000256" key="3">
    <source>
        <dbReference type="ARBA" id="ARBA00022448"/>
    </source>
</evidence>
<keyword evidence="10" id="KW-0926">Vacuole</keyword>
<evidence type="ECO:0000256" key="6">
    <source>
        <dbReference type="ARBA" id="ARBA00022989"/>
    </source>
</evidence>
<evidence type="ECO:0000313" key="12">
    <source>
        <dbReference type="Proteomes" id="UP000887540"/>
    </source>
</evidence>
<organism evidence="12 13">
    <name type="scientific">Acrobeloides nanus</name>
    <dbReference type="NCBI Taxonomy" id="290746"/>
    <lineage>
        <taxon>Eukaryota</taxon>
        <taxon>Metazoa</taxon>
        <taxon>Ecdysozoa</taxon>
        <taxon>Nematoda</taxon>
        <taxon>Chromadorea</taxon>
        <taxon>Rhabditida</taxon>
        <taxon>Tylenchina</taxon>
        <taxon>Cephalobomorpha</taxon>
        <taxon>Cephaloboidea</taxon>
        <taxon>Cephalobidae</taxon>
        <taxon>Acrobeloides</taxon>
    </lineage>
</organism>
<dbReference type="WBParaSite" id="ACRNAN_scaffold220.g22687.t1">
    <property type="protein sequence ID" value="ACRNAN_scaffold220.g22687.t1"/>
    <property type="gene ID" value="ACRNAN_scaffold220.g22687"/>
</dbReference>
<dbReference type="PANTHER" id="PTHR10263">
    <property type="entry name" value="V-TYPE PROTON ATPASE PROTEOLIPID SUBUNIT"/>
    <property type="match status" value="1"/>
</dbReference>
<feature type="domain" description="V-ATPase proteolipid subunit C-like" evidence="11">
    <location>
        <begin position="24"/>
        <end position="83"/>
    </location>
</feature>
<keyword evidence="12" id="KW-1185">Reference proteome</keyword>
<sequence>MLHANTTLIKFDEEAMYGPFFGTLGVTFSMVFSAAGAAYGTAKAGTGISMMSLKRPDLFMKGIIPVVMASVNAIYGLVLSVILTGRILPGGPAYRIHEGFAHFASGLVCGLCGLAGGYAVGSSGYDGVIALSRQPKTFIGMVLIQAFASVLALYGLIVGLTMIAG</sequence>
<dbReference type="InterPro" id="IPR000245">
    <property type="entry name" value="ATPase_proteolipid_csu"/>
</dbReference>
<dbReference type="GO" id="GO:0005774">
    <property type="term" value="C:vacuolar membrane"/>
    <property type="evidence" value="ECO:0007669"/>
    <property type="project" value="UniProtKB-SubCell"/>
</dbReference>
<protein>
    <recommendedName>
        <fullName evidence="10">V-type proton ATPase proteolipid subunit</fullName>
    </recommendedName>
</protein>
<dbReference type="GO" id="GO:0046961">
    <property type="term" value="F:proton-transporting ATPase activity, rotational mechanism"/>
    <property type="evidence" value="ECO:0007669"/>
    <property type="project" value="InterPro"/>
</dbReference>
<dbReference type="NCBIfam" id="TIGR01100">
    <property type="entry name" value="V_ATP_synt_C"/>
    <property type="match status" value="1"/>
</dbReference>
<dbReference type="AlphaFoldDB" id="A0A914DA35"/>
<accession>A0A914DA35</accession>
<dbReference type="GO" id="GO:0033179">
    <property type="term" value="C:proton-transporting V-type ATPase, V0 domain"/>
    <property type="evidence" value="ECO:0007669"/>
    <property type="project" value="InterPro"/>
</dbReference>
<comment type="similarity">
    <text evidence="2 10">Belongs to the V-ATPase proteolipid subunit family.</text>
</comment>
<dbReference type="Gene3D" id="1.20.120.610">
    <property type="entry name" value="lithium bound rotor ring of v- atpase"/>
    <property type="match status" value="1"/>
</dbReference>
<evidence type="ECO:0000256" key="7">
    <source>
        <dbReference type="ARBA" id="ARBA00023065"/>
    </source>
</evidence>
<dbReference type="InterPro" id="IPR035921">
    <property type="entry name" value="F/V-ATP_Csub_sf"/>
</dbReference>
<keyword evidence="3 10" id="KW-0813">Transport</keyword>
<name>A0A914DA35_9BILA</name>